<evidence type="ECO:0000259" key="2">
    <source>
        <dbReference type="PROSITE" id="PS50846"/>
    </source>
</evidence>
<dbReference type="Proteomes" id="UP000604825">
    <property type="component" value="Unassembled WGS sequence"/>
</dbReference>
<protein>
    <recommendedName>
        <fullName evidence="2">HMA domain-containing protein</fullName>
    </recommendedName>
</protein>
<keyword evidence="4" id="KW-1185">Reference proteome</keyword>
<dbReference type="InterPro" id="IPR006121">
    <property type="entry name" value="HMA_dom"/>
</dbReference>
<proteinExistence type="predicted"/>
<accession>A0A811QH22</accession>
<dbReference type="InterPro" id="IPR044169">
    <property type="entry name" value="PI21"/>
</dbReference>
<feature type="compositionally biased region" description="Basic and acidic residues" evidence="1">
    <location>
        <begin position="306"/>
        <end position="328"/>
    </location>
</feature>
<feature type="region of interest" description="Disordered" evidence="1">
    <location>
        <begin position="76"/>
        <end position="98"/>
    </location>
</feature>
<gene>
    <name evidence="3" type="ORF">NCGR_LOCUS38965</name>
</gene>
<dbReference type="PANTHER" id="PTHR47488">
    <property type="entry name" value="HEAVY METAL TRANSPORT/DETOXIFICATION SUPERFAMILY PROTEIN"/>
    <property type="match status" value="1"/>
</dbReference>
<reference evidence="3" key="1">
    <citation type="submission" date="2020-10" db="EMBL/GenBank/DDBJ databases">
        <authorList>
            <person name="Han B."/>
            <person name="Lu T."/>
            <person name="Zhao Q."/>
            <person name="Huang X."/>
            <person name="Zhao Y."/>
        </authorList>
    </citation>
    <scope>NUCLEOTIDE SEQUENCE</scope>
</reference>
<dbReference type="PROSITE" id="PS50846">
    <property type="entry name" value="HMA_2"/>
    <property type="match status" value="2"/>
</dbReference>
<dbReference type="Gene3D" id="3.30.70.100">
    <property type="match status" value="2"/>
</dbReference>
<evidence type="ECO:0000313" key="4">
    <source>
        <dbReference type="Proteomes" id="UP000604825"/>
    </source>
</evidence>
<dbReference type="GO" id="GO:0046872">
    <property type="term" value="F:metal ion binding"/>
    <property type="evidence" value="ECO:0007669"/>
    <property type="project" value="InterPro"/>
</dbReference>
<evidence type="ECO:0000256" key="1">
    <source>
        <dbReference type="SAM" id="MobiDB-lite"/>
    </source>
</evidence>
<feature type="domain" description="HMA" evidence="2">
    <location>
        <begin position="233"/>
        <end position="300"/>
    </location>
</feature>
<feature type="region of interest" description="Disordered" evidence="1">
    <location>
        <begin position="306"/>
        <end position="330"/>
    </location>
</feature>
<dbReference type="OrthoDB" id="785270at2759"/>
<feature type="region of interest" description="Disordered" evidence="1">
    <location>
        <begin position="208"/>
        <end position="228"/>
    </location>
</feature>
<dbReference type="EMBL" id="CAJGYO010000010">
    <property type="protein sequence ID" value="CAD6255420.1"/>
    <property type="molecule type" value="Genomic_DNA"/>
</dbReference>
<dbReference type="AlphaFoldDB" id="A0A811QH22"/>
<comment type="caution">
    <text evidence="3">The sequence shown here is derived from an EMBL/GenBank/DDBJ whole genome shotgun (WGS) entry which is preliminary data.</text>
</comment>
<evidence type="ECO:0000313" key="3">
    <source>
        <dbReference type="EMBL" id="CAD6255420.1"/>
    </source>
</evidence>
<feature type="domain" description="HMA" evidence="2">
    <location>
        <begin position="5"/>
        <end position="72"/>
    </location>
</feature>
<dbReference type="PANTHER" id="PTHR47488:SF5">
    <property type="entry name" value="HMA DOMAIN-CONTAINING PROTEIN"/>
    <property type="match status" value="1"/>
</dbReference>
<organism evidence="3 4">
    <name type="scientific">Miscanthus lutarioriparius</name>
    <dbReference type="NCBI Taxonomy" id="422564"/>
    <lineage>
        <taxon>Eukaryota</taxon>
        <taxon>Viridiplantae</taxon>
        <taxon>Streptophyta</taxon>
        <taxon>Embryophyta</taxon>
        <taxon>Tracheophyta</taxon>
        <taxon>Spermatophyta</taxon>
        <taxon>Magnoliopsida</taxon>
        <taxon>Liliopsida</taxon>
        <taxon>Poales</taxon>
        <taxon>Poaceae</taxon>
        <taxon>PACMAD clade</taxon>
        <taxon>Panicoideae</taxon>
        <taxon>Andropogonodae</taxon>
        <taxon>Andropogoneae</taxon>
        <taxon>Saccharinae</taxon>
        <taxon>Miscanthus</taxon>
    </lineage>
</organism>
<feature type="compositionally biased region" description="Pro residues" evidence="1">
    <location>
        <begin position="208"/>
        <end position="223"/>
    </location>
</feature>
<name>A0A811QH22_9POAL</name>
<sequence length="413" mass="45084">MADKEITMVVKVDLECERCNKKIRRVLHKIKDKMNINTISFDEKRNVVTISGPFDAEKVRRKLCCEAGRIIKGMDVKAPEEKKTEEKKDGRMEKEEDGRKIAAAPAVNLRPLLEKMLERPKARTQPPACTCCCGCSCGQQTTQPPAAQVVVAEPSVWPAPASSVSGHGNEAPSSYYGVPVYSIEGCILSPRRFASACATSAWFEDAAAPPPPPSSSASPPPPSQKFGPVTTTAITMVVKVNLECERCNKKIRRVLHKMKDKTKVNTISFDEKRNLVTISGPFDAEKVRRKLCCEAGRIIKGMDVKAPEEKKTEEKKDGRMGKEEDGRKTAAAPAVNLRPLLEKMLERPKARTQPPACTCCCGCSCGQQTTQPPAAQVVVAAPSVWPAPASSVSGHGYEAPSYYGVPVYIIEGW</sequence>
<dbReference type="GO" id="GO:1900150">
    <property type="term" value="P:regulation of defense response to fungus"/>
    <property type="evidence" value="ECO:0007669"/>
    <property type="project" value="InterPro"/>
</dbReference>